<keyword evidence="3" id="KW-1185">Reference proteome</keyword>
<dbReference type="Proteomes" id="UP000204584">
    <property type="component" value="Segment"/>
</dbReference>
<feature type="transmembrane region" description="Helical" evidence="1">
    <location>
        <begin position="12"/>
        <end position="34"/>
    </location>
</feature>
<keyword evidence="1" id="KW-0812">Transmembrane</keyword>
<accession>S4W3Y3</accession>
<reference evidence="2 3" key="1">
    <citation type="journal article" date="2013" name="Science">
        <title>Pandoraviruses: amoeba viruses with genomes up to 2.5 Mb reaching that of parasitic eukaryotes.</title>
        <authorList>
            <person name="Philippe N."/>
            <person name="Legendre M."/>
            <person name="Doutre G."/>
            <person name="Coute Y."/>
            <person name="Poirot O."/>
            <person name="Lescot M."/>
            <person name="Arslan D."/>
            <person name="Seltzer V."/>
            <person name="Bertaux L."/>
            <person name="Bruley C."/>
            <person name="Garin J."/>
            <person name="Claverie J.M."/>
            <person name="Abergel C."/>
        </authorList>
    </citation>
    <scope>NUCLEOTIDE SEQUENCE [LARGE SCALE GENOMIC DNA]</scope>
</reference>
<proteinExistence type="predicted"/>
<dbReference type="InterPro" id="IPR038765">
    <property type="entry name" value="Papain-like_cys_pep_sf"/>
</dbReference>
<protein>
    <submittedName>
        <fullName evidence="2">Endopeptidase incomplete domain containing protein</fullName>
    </submittedName>
</protein>
<evidence type="ECO:0000313" key="3">
    <source>
        <dbReference type="Proteomes" id="UP000204584"/>
    </source>
</evidence>
<dbReference type="KEGG" id="vg:16606787"/>
<dbReference type="GeneID" id="16606787"/>
<dbReference type="SUPFAM" id="SSF54001">
    <property type="entry name" value="Cysteine proteinases"/>
    <property type="match status" value="1"/>
</dbReference>
<organism evidence="2 3">
    <name type="scientific">Pandoravirus salinus</name>
    <dbReference type="NCBI Taxonomy" id="1349410"/>
    <lineage>
        <taxon>Viruses</taxon>
        <taxon>Pandoravirus</taxon>
    </lineage>
</organism>
<gene>
    <name evidence="2" type="ORF">psal_cds_900</name>
</gene>
<keyword evidence="1" id="KW-1133">Transmembrane helix</keyword>
<evidence type="ECO:0000256" key="1">
    <source>
        <dbReference type="SAM" id="Phobius"/>
    </source>
</evidence>
<dbReference type="EMBL" id="KC977571">
    <property type="protein sequence ID" value="AGO85000.1"/>
    <property type="molecule type" value="Genomic_DNA"/>
</dbReference>
<sequence>MRVPPCRDRGRTLIAVVVLLAVIVVLVVTAAVALNGRFVRDAPRIPTAVPASAYPFRTGDVVLTSSRAGRGRWVPPLRPSTAIKLATRSHFNHVAIAFVEPATRRPLFWEMNGAGPALSTLAGLMDARHGHDVFVRTLTGRPVDDAVFAHIVSLQSDDRYRLGFVWDIARGRWLRRRRPARDPVRRQAIACARTCPHTAAEVYARLGVLDYASGRGIDPAALVPADFAADPVDPAILPFVPGFALGPIVRLF</sequence>
<name>S4W3Y3_9VIRU</name>
<dbReference type="Gene3D" id="3.90.1720.10">
    <property type="entry name" value="endopeptidase domain like (from Nostoc punctiforme)"/>
    <property type="match status" value="1"/>
</dbReference>
<dbReference type="RefSeq" id="YP_008438074.1">
    <property type="nucleotide sequence ID" value="NC_022098.1"/>
</dbReference>
<keyword evidence="1" id="KW-0472">Membrane</keyword>
<evidence type="ECO:0000313" key="2">
    <source>
        <dbReference type="EMBL" id="AGO85000.1"/>
    </source>
</evidence>